<evidence type="ECO:0000256" key="2">
    <source>
        <dbReference type="ARBA" id="ARBA00022750"/>
    </source>
</evidence>
<feature type="domain" description="Peptidase A2" evidence="4">
    <location>
        <begin position="146"/>
        <end position="160"/>
    </location>
</feature>
<feature type="non-terminal residue" evidence="5">
    <location>
        <position position="1"/>
    </location>
</feature>
<dbReference type="Proteomes" id="UP000567624">
    <property type="component" value="Unassembled WGS sequence"/>
</dbReference>
<evidence type="ECO:0000256" key="1">
    <source>
        <dbReference type="ARBA" id="ARBA00022670"/>
    </source>
</evidence>
<dbReference type="InterPro" id="IPR051592">
    <property type="entry name" value="HERV-K_Pro_peptidase_A2"/>
</dbReference>
<dbReference type="InterPro" id="IPR001995">
    <property type="entry name" value="Peptidase_A2_cat"/>
</dbReference>
<dbReference type="AlphaFoldDB" id="A0A7K8R8Q7"/>
<evidence type="ECO:0000259" key="4">
    <source>
        <dbReference type="PROSITE" id="PS50175"/>
    </source>
</evidence>
<dbReference type="EMBL" id="VWYW01004445">
    <property type="protein sequence ID" value="NXF14259.1"/>
    <property type="molecule type" value="Genomic_DNA"/>
</dbReference>
<organism evidence="5 6">
    <name type="scientific">Smithornis capensis</name>
    <dbReference type="NCBI Taxonomy" id="363769"/>
    <lineage>
        <taxon>Eukaryota</taxon>
        <taxon>Metazoa</taxon>
        <taxon>Chordata</taxon>
        <taxon>Craniata</taxon>
        <taxon>Vertebrata</taxon>
        <taxon>Euteleostomi</taxon>
        <taxon>Archelosauria</taxon>
        <taxon>Archosauria</taxon>
        <taxon>Dinosauria</taxon>
        <taxon>Saurischia</taxon>
        <taxon>Theropoda</taxon>
        <taxon>Coelurosauria</taxon>
        <taxon>Aves</taxon>
        <taxon>Neognathae</taxon>
        <taxon>Neoaves</taxon>
        <taxon>Telluraves</taxon>
        <taxon>Australaves</taxon>
        <taxon>Passeriformes</taxon>
        <taxon>Eurylaimidae</taxon>
        <taxon>Smithornis</taxon>
    </lineage>
</organism>
<keyword evidence="2" id="KW-0064">Aspartyl protease</keyword>
<sequence length="160" mass="16885">PGSLGLDLATAIDITFIDKRPVKIPTGVKGPITCKGLQCGALLLGRSSATLNGLTVLPGIIDSDYTGEICIMAQTFFPPMFIPQGTRIAQLVPLQQLVDAAQAKSHDPRNTKGFGSTGTAAFLTLNMLQRPTTTAVLSQGQQQKRLQVLLDPGADITIVD</sequence>
<evidence type="ECO:0000313" key="5">
    <source>
        <dbReference type="EMBL" id="NXF14259.1"/>
    </source>
</evidence>
<dbReference type="Gene3D" id="2.70.40.10">
    <property type="match status" value="1"/>
</dbReference>
<dbReference type="SUPFAM" id="SSF51283">
    <property type="entry name" value="dUTPase-like"/>
    <property type="match status" value="1"/>
</dbReference>
<dbReference type="InterPro" id="IPR036157">
    <property type="entry name" value="dUTPase-like_sf"/>
</dbReference>
<dbReference type="InterPro" id="IPR029054">
    <property type="entry name" value="dUTPase-like"/>
</dbReference>
<name>A0A7K8R8Q7_9PASS</name>
<evidence type="ECO:0000313" key="6">
    <source>
        <dbReference type="Proteomes" id="UP000567624"/>
    </source>
</evidence>
<dbReference type="Pfam" id="PF00692">
    <property type="entry name" value="dUTPase"/>
    <property type="match status" value="1"/>
</dbReference>
<keyword evidence="6" id="KW-1185">Reference proteome</keyword>
<gene>
    <name evidence="5" type="primary">Ervk9_1</name>
    <name evidence="5" type="ORF">SMICAP_R13133</name>
</gene>
<keyword evidence="1" id="KW-0645">Protease</keyword>
<proteinExistence type="predicted"/>
<feature type="non-terminal residue" evidence="5">
    <location>
        <position position="160"/>
    </location>
</feature>
<protein>
    <submittedName>
        <fullName evidence="5">POK9 protein</fullName>
    </submittedName>
</protein>
<evidence type="ECO:0000256" key="3">
    <source>
        <dbReference type="ARBA" id="ARBA00022801"/>
    </source>
</evidence>
<dbReference type="GO" id="GO:0004190">
    <property type="term" value="F:aspartic-type endopeptidase activity"/>
    <property type="evidence" value="ECO:0007669"/>
    <property type="project" value="UniProtKB-KW"/>
</dbReference>
<dbReference type="PROSITE" id="PS50175">
    <property type="entry name" value="ASP_PROT_RETROV"/>
    <property type="match status" value="1"/>
</dbReference>
<keyword evidence="3" id="KW-0378">Hydrolase</keyword>
<dbReference type="PANTHER" id="PTHR19422:SF123">
    <property type="entry name" value="RT1 CLASS I, LOCUS CE15"/>
    <property type="match status" value="1"/>
</dbReference>
<dbReference type="CDD" id="cd07557">
    <property type="entry name" value="trimeric_dUTPase"/>
    <property type="match status" value="1"/>
</dbReference>
<reference evidence="5 6" key="1">
    <citation type="submission" date="2019-09" db="EMBL/GenBank/DDBJ databases">
        <title>Bird 10,000 Genomes (B10K) Project - Family phase.</title>
        <authorList>
            <person name="Zhang G."/>
        </authorList>
    </citation>
    <scope>NUCLEOTIDE SEQUENCE [LARGE SCALE GENOMIC DNA]</scope>
    <source>
        <strain evidence="5">B10K-CU-031-20</strain>
    </source>
</reference>
<dbReference type="InterPro" id="IPR033704">
    <property type="entry name" value="dUTPase_trimeric"/>
</dbReference>
<comment type="caution">
    <text evidence="5">The sequence shown here is derived from an EMBL/GenBank/DDBJ whole genome shotgun (WGS) entry which is preliminary data.</text>
</comment>
<dbReference type="PANTHER" id="PTHR19422">
    <property type="entry name" value="GAG RETROVIRAL POLYPROTEIN"/>
    <property type="match status" value="1"/>
</dbReference>
<accession>A0A7K8R8Q7</accession>
<dbReference type="GO" id="GO:0006508">
    <property type="term" value="P:proteolysis"/>
    <property type="evidence" value="ECO:0007669"/>
    <property type="project" value="UniProtKB-KW"/>
</dbReference>